<feature type="domain" description="Methyltransferase" evidence="2">
    <location>
        <begin position="36"/>
        <end position="128"/>
    </location>
</feature>
<organism evidence="3 4">
    <name type="scientific">Cloacibacterium rupense</name>
    <dbReference type="NCBI Taxonomy" id="517423"/>
    <lineage>
        <taxon>Bacteria</taxon>
        <taxon>Pseudomonadati</taxon>
        <taxon>Bacteroidota</taxon>
        <taxon>Flavobacteriia</taxon>
        <taxon>Flavobacteriales</taxon>
        <taxon>Weeksellaceae</taxon>
    </lineage>
</organism>
<dbReference type="InterPro" id="IPR041698">
    <property type="entry name" value="Methyltransf_25"/>
</dbReference>
<sequence>MKEFWNDRYAEKEFVYGTLPNKFLQQSINELPQGKVLFAAEGEGRNAVFAAKKGYVVSAFDISESAKNKAEALAQEQQVTIDYLVGDVFDLGYPEQSFDGLVLIFAHFPAAERTAIHAHLLSLLKPGGVIIFEAFSKEQLNYSSGGPKEAEMLFSLEEIQKNFPGVAFKFIGQSIIHLDEGPYHQGEGSVIRFVARKN</sequence>
<reference evidence="4" key="1">
    <citation type="journal article" date="2019" name="Int. J. Syst. Evol. Microbiol.">
        <title>The Global Catalogue of Microorganisms (GCM) 10K type strain sequencing project: providing services to taxonomists for standard genome sequencing and annotation.</title>
        <authorList>
            <consortium name="The Broad Institute Genomics Platform"/>
            <consortium name="The Broad Institute Genome Sequencing Center for Infectious Disease"/>
            <person name="Wu L."/>
            <person name="Ma J."/>
        </authorList>
    </citation>
    <scope>NUCLEOTIDE SEQUENCE [LARGE SCALE GENOMIC DNA]</scope>
    <source>
        <strain evidence="4">CGMCC 1.7656</strain>
    </source>
</reference>
<dbReference type="GO" id="GO:0008168">
    <property type="term" value="F:methyltransferase activity"/>
    <property type="evidence" value="ECO:0007669"/>
    <property type="project" value="UniProtKB-KW"/>
</dbReference>
<dbReference type="RefSeq" id="WP_188616510.1">
    <property type="nucleotide sequence ID" value="NZ_BMLV01000001.1"/>
</dbReference>
<keyword evidence="3" id="KW-0489">Methyltransferase</keyword>
<proteinExistence type="predicted"/>
<dbReference type="PANTHER" id="PTHR43861:SF3">
    <property type="entry name" value="PUTATIVE (AFU_ORTHOLOGUE AFUA_2G14390)-RELATED"/>
    <property type="match status" value="1"/>
</dbReference>
<comment type="caution">
    <text evidence="3">The sequence shown here is derived from an EMBL/GenBank/DDBJ whole genome shotgun (WGS) entry which is preliminary data.</text>
</comment>
<accession>A0ABQ2NI97</accession>
<dbReference type="InterPro" id="IPR029063">
    <property type="entry name" value="SAM-dependent_MTases_sf"/>
</dbReference>
<evidence type="ECO:0000259" key="2">
    <source>
        <dbReference type="Pfam" id="PF13649"/>
    </source>
</evidence>
<dbReference type="Proteomes" id="UP000620064">
    <property type="component" value="Unassembled WGS sequence"/>
</dbReference>
<dbReference type="GO" id="GO:0032259">
    <property type="term" value="P:methylation"/>
    <property type="evidence" value="ECO:0007669"/>
    <property type="project" value="UniProtKB-KW"/>
</dbReference>
<dbReference type="CDD" id="cd02440">
    <property type="entry name" value="AdoMet_MTases"/>
    <property type="match status" value="1"/>
</dbReference>
<dbReference type="Pfam" id="PF13649">
    <property type="entry name" value="Methyltransf_25"/>
    <property type="match status" value="1"/>
</dbReference>
<keyword evidence="4" id="KW-1185">Reference proteome</keyword>
<dbReference type="Gene3D" id="3.40.50.150">
    <property type="entry name" value="Vaccinia Virus protein VP39"/>
    <property type="match status" value="1"/>
</dbReference>
<dbReference type="SUPFAM" id="SSF53335">
    <property type="entry name" value="S-adenosyl-L-methionine-dependent methyltransferases"/>
    <property type="match status" value="1"/>
</dbReference>
<protein>
    <submittedName>
        <fullName evidence="3">Methyltransferase</fullName>
    </submittedName>
</protein>
<dbReference type="PANTHER" id="PTHR43861">
    <property type="entry name" value="TRANS-ACONITATE 2-METHYLTRANSFERASE-RELATED"/>
    <property type="match status" value="1"/>
</dbReference>
<dbReference type="EMBL" id="BMLV01000001">
    <property type="protein sequence ID" value="GGP02090.1"/>
    <property type="molecule type" value="Genomic_DNA"/>
</dbReference>
<gene>
    <name evidence="3" type="ORF">GCM10010992_05080</name>
</gene>
<name>A0ABQ2NI97_9FLAO</name>
<evidence type="ECO:0000256" key="1">
    <source>
        <dbReference type="ARBA" id="ARBA00022679"/>
    </source>
</evidence>
<evidence type="ECO:0000313" key="3">
    <source>
        <dbReference type="EMBL" id="GGP02090.1"/>
    </source>
</evidence>
<evidence type="ECO:0000313" key="4">
    <source>
        <dbReference type="Proteomes" id="UP000620064"/>
    </source>
</evidence>
<keyword evidence="1" id="KW-0808">Transferase</keyword>